<feature type="transmembrane region" description="Helical" evidence="2">
    <location>
        <begin position="401"/>
        <end position="417"/>
    </location>
</feature>
<feature type="transmembrane region" description="Helical" evidence="2">
    <location>
        <begin position="768"/>
        <end position="791"/>
    </location>
</feature>
<evidence type="ECO:0000313" key="4">
    <source>
        <dbReference type="Proteomes" id="UP000759273"/>
    </source>
</evidence>
<evidence type="ECO:0000313" key="3">
    <source>
        <dbReference type="EMBL" id="MBS5331101.1"/>
    </source>
</evidence>
<gene>
    <name evidence="3" type="ORF">KHY36_01055</name>
</gene>
<feature type="transmembrane region" description="Helical" evidence="2">
    <location>
        <begin position="447"/>
        <end position="464"/>
    </location>
</feature>
<sequence length="855" mass="93538">MKQQWKNHKPLLAALATLAVLLAGVVLIWLAQVRPNVGKGRSEIITDFLRAELIHDGETAEQVFTYDKDILTIGLEFYLPGAQPSGELDVVLYDADTGEELARSVGTMDYIVPDQYTTLGLDPAVTGQEGRRYRLTVTPHYTTDAILAVGHSDGVALWKEQMSVADRAVDGTMAIQITYQRIGGYLTRFFLVVGGFAALLAAFAVWAVLSKKLALHRLIFALVLGLGLLYSFVLPPYAAPDEKYHINQSFTLACRWANDLSRDEWRMGKVPTTTSFRRVGDEDADLQDENTTVFTWEEFTSELFTTTDQPFDSHQEYNELQTDQNPLLYVVSAAAVFLAYVLHLGFAPALFLGRLANLLLFAALAALAVKVAPFGKRVFTVAALLPMTLHLAASLSRDAPLLGLCFAFTALLLDAAFGPEKQKALSPARLALLLGCGVLLAPGKLVYLPLAALLLVVPAARLGRHAKAKKCGYLAVCLALALLLNTGLLADTLHSGAGAQTETAETTAEAANIEDTDRTPKDRPEERDADYEVEICTVNTTENFLRRLYYFIDNTRDPAQSELDFWVQALNDGDVTPAVLEQSFFLSPEHINEYNDISDFYWNVCSALLGTNVSYGNEDAFYPYFEQGGPVLAYKQLLGLDSTQTYFAELGLEVGSMDDRIPLDRAELAKEVEAARATRSTQSTADEADKTTYTPGYILRHPVATVMLFVRSAVENGDHYIRTLVGGSLSYYTVDLAWGWVVVLYLLLAYAALPVQGAALAPCGKARGWCCAATVVSCLLAVAGCLLWTPTHYETLYGLQGRYFLPVLPLLLLTCLPRRLAAVPDEDTAQSHLTLALALVQAGVVVNIMLAVIAR</sequence>
<feature type="transmembrane region" description="Helical" evidence="2">
    <location>
        <begin position="12"/>
        <end position="31"/>
    </location>
</feature>
<keyword evidence="2" id="KW-1133">Transmembrane helix</keyword>
<dbReference type="Pfam" id="PF09913">
    <property type="entry name" value="DUF2142"/>
    <property type="match status" value="2"/>
</dbReference>
<feature type="transmembrane region" description="Helical" evidence="2">
    <location>
        <begin position="737"/>
        <end position="761"/>
    </location>
</feature>
<evidence type="ECO:0000256" key="2">
    <source>
        <dbReference type="SAM" id="Phobius"/>
    </source>
</evidence>
<feature type="transmembrane region" description="Helical" evidence="2">
    <location>
        <begin position="833"/>
        <end position="854"/>
    </location>
</feature>
<keyword evidence="2" id="KW-0472">Membrane</keyword>
<dbReference type="Proteomes" id="UP000759273">
    <property type="component" value="Unassembled WGS sequence"/>
</dbReference>
<dbReference type="InterPro" id="IPR018674">
    <property type="entry name" value="DUF2142_membrane"/>
</dbReference>
<feature type="transmembrane region" description="Helical" evidence="2">
    <location>
        <begin position="189"/>
        <end position="209"/>
    </location>
</feature>
<feature type="transmembrane region" description="Helical" evidence="2">
    <location>
        <begin position="215"/>
        <end position="234"/>
    </location>
</feature>
<feature type="transmembrane region" description="Helical" evidence="2">
    <location>
        <begin position="327"/>
        <end position="346"/>
    </location>
</feature>
<reference evidence="3" key="1">
    <citation type="submission" date="2021-02" db="EMBL/GenBank/DDBJ databases">
        <title>Infant gut strain persistence is associated with maternal origin, phylogeny, and functional potential including surface adhesion and iron acquisition.</title>
        <authorList>
            <person name="Lou Y.C."/>
        </authorList>
    </citation>
    <scope>NUCLEOTIDE SEQUENCE</scope>
    <source>
        <strain evidence="3">L3_101_000M1_dasL3_101_000M1_concoct_87</strain>
    </source>
</reference>
<dbReference type="AlphaFoldDB" id="A0A943HHY6"/>
<keyword evidence="2" id="KW-0812">Transmembrane</keyword>
<evidence type="ECO:0000256" key="1">
    <source>
        <dbReference type="SAM" id="MobiDB-lite"/>
    </source>
</evidence>
<accession>A0A943HHY6</accession>
<feature type="region of interest" description="Disordered" evidence="1">
    <location>
        <begin position="500"/>
        <end position="528"/>
    </location>
</feature>
<organism evidence="3 4">
    <name type="scientific">Subdoligranulum variabile</name>
    <dbReference type="NCBI Taxonomy" id="214851"/>
    <lineage>
        <taxon>Bacteria</taxon>
        <taxon>Bacillati</taxon>
        <taxon>Bacillota</taxon>
        <taxon>Clostridia</taxon>
        <taxon>Eubacteriales</taxon>
        <taxon>Oscillospiraceae</taxon>
        <taxon>Subdoligranulum</taxon>
    </lineage>
</organism>
<protein>
    <submittedName>
        <fullName evidence="3">DUF2142 domain-containing protein</fullName>
    </submittedName>
</protein>
<comment type="caution">
    <text evidence="3">The sequence shown here is derived from an EMBL/GenBank/DDBJ whole genome shotgun (WGS) entry which is preliminary data.</text>
</comment>
<feature type="transmembrane region" description="Helical" evidence="2">
    <location>
        <begin position="352"/>
        <end position="371"/>
    </location>
</feature>
<dbReference type="EMBL" id="JAGZGG010000002">
    <property type="protein sequence ID" value="MBS5331101.1"/>
    <property type="molecule type" value="Genomic_DNA"/>
</dbReference>
<name>A0A943HHY6_9FIRM</name>
<feature type="compositionally biased region" description="Low complexity" evidence="1">
    <location>
        <begin position="501"/>
        <end position="511"/>
    </location>
</feature>
<proteinExistence type="predicted"/>
<feature type="transmembrane region" description="Helical" evidence="2">
    <location>
        <begin position="471"/>
        <end position="490"/>
    </location>
</feature>
<feature type="compositionally biased region" description="Basic and acidic residues" evidence="1">
    <location>
        <begin position="515"/>
        <end position="526"/>
    </location>
</feature>